<gene>
    <name evidence="4" type="ORF">ABZ071_09285</name>
</gene>
<evidence type="ECO:0000313" key="5">
    <source>
        <dbReference type="Proteomes" id="UP001550348"/>
    </source>
</evidence>
<name>A0ABV2VH31_9ACTN</name>
<organism evidence="4 5">
    <name type="scientific">Micromonospora fulviviridis</name>
    <dbReference type="NCBI Taxonomy" id="47860"/>
    <lineage>
        <taxon>Bacteria</taxon>
        <taxon>Bacillati</taxon>
        <taxon>Actinomycetota</taxon>
        <taxon>Actinomycetes</taxon>
        <taxon>Micromonosporales</taxon>
        <taxon>Micromonosporaceae</taxon>
        <taxon>Micromonospora</taxon>
    </lineage>
</organism>
<dbReference type="EMBL" id="JBEXRX010000017">
    <property type="protein sequence ID" value="MEU0152106.1"/>
    <property type="molecule type" value="Genomic_DNA"/>
</dbReference>
<keyword evidence="5" id="KW-1185">Reference proteome</keyword>
<dbReference type="Gene3D" id="3.40.190.10">
    <property type="entry name" value="Periplasmic binding protein-like II"/>
    <property type="match status" value="1"/>
</dbReference>
<dbReference type="PROSITE" id="PS51318">
    <property type="entry name" value="TAT"/>
    <property type="match status" value="1"/>
</dbReference>
<dbReference type="SUPFAM" id="SSF53850">
    <property type="entry name" value="Periplasmic binding protein-like II"/>
    <property type="match status" value="1"/>
</dbReference>
<accession>A0ABV2VH31</accession>
<proteinExistence type="inferred from homology"/>
<dbReference type="InterPro" id="IPR006311">
    <property type="entry name" value="TAT_signal"/>
</dbReference>
<dbReference type="PANTHER" id="PTHR43649:SF34">
    <property type="entry name" value="ABC TRANSPORTER PERIPLASMIC-BINDING PROTEIN YCJN-RELATED"/>
    <property type="match status" value="1"/>
</dbReference>
<evidence type="ECO:0000256" key="1">
    <source>
        <dbReference type="ARBA" id="ARBA00008520"/>
    </source>
</evidence>
<dbReference type="Proteomes" id="UP001550348">
    <property type="component" value="Unassembled WGS sequence"/>
</dbReference>
<dbReference type="RefSeq" id="WP_355664091.1">
    <property type="nucleotide sequence ID" value="NZ_JBEXRX010000017.1"/>
</dbReference>
<keyword evidence="2" id="KW-0813">Transport</keyword>
<comment type="similarity">
    <text evidence="1">Belongs to the bacterial solute-binding protein 1 family.</text>
</comment>
<keyword evidence="3" id="KW-0732">Signal</keyword>
<sequence>MSTRPNLRTTHLSRRNLLQLLGVTGGAVLTAGALSGCAPSTGTTGGSGAASDDGTKDFAFTGWSLNEASTKDSLQALLDSYAGTSGAKIRTASYPYNDYLNQVLLQVRGGTLTGAVQVDVAWLATLAATGKLVDLGAQAAGGGYTEAALGIAKVKGTQYGLPWTTAGIGLIGNSELLGKAGVTAPPRTIDEFEQALRALKGLGGGVVPWAAMTKVDQLKDFIAWMWAFGSPVVQDGKIVVGDDASVAALTWYKKLHDDKLIAADVNRFDARALFAQGKVGYYEDAVAGRGAVTKTAPDKQLAAKLQPVARPVHTAGDKPRNLAWGHAIAVVQGSGDGAAAKFAATITSDPKYTGEWFTKAGLPPTTTSGLAAGEVQADKFIKDFTTAIGAYAEPDPFWAYPQFAQIEQALATQVQAALVGKASPKDALTTAREQMQALAK</sequence>
<dbReference type="InterPro" id="IPR050490">
    <property type="entry name" value="Bact_solute-bd_prot1"/>
</dbReference>
<dbReference type="PANTHER" id="PTHR43649">
    <property type="entry name" value="ARABINOSE-BINDING PROTEIN-RELATED"/>
    <property type="match status" value="1"/>
</dbReference>
<evidence type="ECO:0000256" key="3">
    <source>
        <dbReference type="ARBA" id="ARBA00022729"/>
    </source>
</evidence>
<evidence type="ECO:0000256" key="2">
    <source>
        <dbReference type="ARBA" id="ARBA00022448"/>
    </source>
</evidence>
<protein>
    <submittedName>
        <fullName evidence="4">ABC transporter substrate-binding protein</fullName>
    </submittedName>
</protein>
<reference evidence="4 5" key="1">
    <citation type="submission" date="2024-06" db="EMBL/GenBank/DDBJ databases">
        <title>The Natural Products Discovery Center: Release of the First 8490 Sequenced Strains for Exploring Actinobacteria Biosynthetic Diversity.</title>
        <authorList>
            <person name="Kalkreuter E."/>
            <person name="Kautsar S.A."/>
            <person name="Yang D."/>
            <person name="Bader C.D."/>
            <person name="Teijaro C.N."/>
            <person name="Fluegel L."/>
            <person name="Davis C.M."/>
            <person name="Simpson J.R."/>
            <person name="Lauterbach L."/>
            <person name="Steele A.D."/>
            <person name="Gui C."/>
            <person name="Meng S."/>
            <person name="Li G."/>
            <person name="Viehrig K."/>
            <person name="Ye F."/>
            <person name="Su P."/>
            <person name="Kiefer A.F."/>
            <person name="Nichols A."/>
            <person name="Cepeda A.J."/>
            <person name="Yan W."/>
            <person name="Fan B."/>
            <person name="Jiang Y."/>
            <person name="Adhikari A."/>
            <person name="Zheng C.-J."/>
            <person name="Schuster L."/>
            <person name="Cowan T.M."/>
            <person name="Smanski M.J."/>
            <person name="Chevrette M.G."/>
            <person name="De Carvalho L.P.S."/>
            <person name="Shen B."/>
        </authorList>
    </citation>
    <scope>NUCLEOTIDE SEQUENCE [LARGE SCALE GENOMIC DNA]</scope>
    <source>
        <strain evidence="4 5">NPDC006286</strain>
    </source>
</reference>
<comment type="caution">
    <text evidence="4">The sequence shown here is derived from an EMBL/GenBank/DDBJ whole genome shotgun (WGS) entry which is preliminary data.</text>
</comment>
<evidence type="ECO:0000313" key="4">
    <source>
        <dbReference type="EMBL" id="MEU0152106.1"/>
    </source>
</evidence>